<dbReference type="EMBL" id="QZWG01000003">
    <property type="protein sequence ID" value="RZC20078.1"/>
    <property type="molecule type" value="Genomic_DNA"/>
</dbReference>
<evidence type="ECO:0000313" key="3">
    <source>
        <dbReference type="Proteomes" id="UP000289340"/>
    </source>
</evidence>
<dbReference type="PANTHER" id="PTHR43213:SF4">
    <property type="entry name" value="7-METHYL-GTP PYROPHOSPHATASE"/>
    <property type="match status" value="1"/>
</dbReference>
<evidence type="ECO:0000313" key="2">
    <source>
        <dbReference type="EMBL" id="RZC20078.1"/>
    </source>
</evidence>
<dbReference type="InterPro" id="IPR003697">
    <property type="entry name" value="Maf-like"/>
</dbReference>
<accession>A0A445LAG4</accession>
<dbReference type="PANTHER" id="PTHR43213">
    <property type="entry name" value="BIFUNCTIONAL DTTP/UTP PYROPHOSPHATASE/METHYLTRANSFERASE PROTEIN-RELATED"/>
    <property type="match status" value="1"/>
</dbReference>
<evidence type="ECO:0000256" key="1">
    <source>
        <dbReference type="ARBA" id="ARBA00022801"/>
    </source>
</evidence>
<dbReference type="AlphaFoldDB" id="A0A445LAG4"/>
<dbReference type="SUPFAM" id="SSF52972">
    <property type="entry name" value="ITPase-like"/>
    <property type="match status" value="1"/>
</dbReference>
<proteinExistence type="predicted"/>
<gene>
    <name evidence="2" type="ORF">D0Y65_006778</name>
</gene>
<keyword evidence="1" id="KW-0378">Hydrolase</keyword>
<reference evidence="2 3" key="1">
    <citation type="submission" date="2018-09" db="EMBL/GenBank/DDBJ databases">
        <title>A high-quality reference genome of wild soybean provides a powerful tool to mine soybean genomes.</title>
        <authorList>
            <person name="Xie M."/>
            <person name="Chung C.Y.L."/>
            <person name="Li M.-W."/>
            <person name="Wong F.-L."/>
            <person name="Chan T.-F."/>
            <person name="Lam H.-M."/>
        </authorList>
    </citation>
    <scope>NUCLEOTIDE SEQUENCE [LARGE SCALE GENOMIC DNA]</scope>
    <source>
        <strain evidence="3">cv. W05</strain>
        <tissue evidence="2">Hypocotyl of etiolated seedlings</tissue>
    </source>
</reference>
<dbReference type="Gene3D" id="3.90.950.10">
    <property type="match status" value="1"/>
</dbReference>
<sequence length="205" mass="23044">MFGFQLVQPAFQFVLRHIRSRTLDKFKEAFDKALKGGEGFFVAANNCIGSCMIILGSFSKACRVILAEMGYEFTIMIADIDERGIRREKPEDLVMALAKAKANATVQRLLVEGPLEEDASTTWLITVDTICHILYVSHQRIGSAKFDIEKFIDKNDFSLWRIKMRVLLVHQGLDAALDGNNLLAHLSESEKKELLDKAHSALILS</sequence>
<keyword evidence="3" id="KW-1185">Reference proteome</keyword>
<protein>
    <submittedName>
        <fullName evidence="2">Uncharacterized protein</fullName>
    </submittedName>
</protein>
<dbReference type="GO" id="GO:0047429">
    <property type="term" value="F:nucleoside triphosphate diphosphatase activity"/>
    <property type="evidence" value="ECO:0007669"/>
    <property type="project" value="InterPro"/>
</dbReference>
<dbReference type="Proteomes" id="UP000289340">
    <property type="component" value="Chromosome 3"/>
</dbReference>
<organism evidence="2 3">
    <name type="scientific">Glycine soja</name>
    <name type="common">Wild soybean</name>
    <dbReference type="NCBI Taxonomy" id="3848"/>
    <lineage>
        <taxon>Eukaryota</taxon>
        <taxon>Viridiplantae</taxon>
        <taxon>Streptophyta</taxon>
        <taxon>Embryophyta</taxon>
        <taxon>Tracheophyta</taxon>
        <taxon>Spermatophyta</taxon>
        <taxon>Magnoliopsida</taxon>
        <taxon>eudicotyledons</taxon>
        <taxon>Gunneridae</taxon>
        <taxon>Pentapetalae</taxon>
        <taxon>rosids</taxon>
        <taxon>fabids</taxon>
        <taxon>Fabales</taxon>
        <taxon>Fabaceae</taxon>
        <taxon>Papilionoideae</taxon>
        <taxon>50 kb inversion clade</taxon>
        <taxon>NPAAA clade</taxon>
        <taxon>indigoferoid/millettioid clade</taxon>
        <taxon>Phaseoleae</taxon>
        <taxon>Glycine</taxon>
        <taxon>Glycine subgen. Soja</taxon>
    </lineage>
</organism>
<comment type="caution">
    <text evidence="2">The sequence shown here is derived from an EMBL/GenBank/DDBJ whole genome shotgun (WGS) entry which is preliminary data.</text>
</comment>
<dbReference type="Pfam" id="PF02545">
    <property type="entry name" value="Maf"/>
    <property type="match status" value="1"/>
</dbReference>
<name>A0A445LAG4_GLYSO</name>
<dbReference type="InterPro" id="IPR029001">
    <property type="entry name" value="ITPase-like_fam"/>
</dbReference>